<dbReference type="EMBL" id="LXQA010103622">
    <property type="protein sequence ID" value="MCI17040.1"/>
    <property type="molecule type" value="Genomic_DNA"/>
</dbReference>
<organism evidence="1 2">
    <name type="scientific">Trifolium medium</name>
    <dbReference type="NCBI Taxonomy" id="97028"/>
    <lineage>
        <taxon>Eukaryota</taxon>
        <taxon>Viridiplantae</taxon>
        <taxon>Streptophyta</taxon>
        <taxon>Embryophyta</taxon>
        <taxon>Tracheophyta</taxon>
        <taxon>Spermatophyta</taxon>
        <taxon>Magnoliopsida</taxon>
        <taxon>eudicotyledons</taxon>
        <taxon>Gunneridae</taxon>
        <taxon>Pentapetalae</taxon>
        <taxon>rosids</taxon>
        <taxon>fabids</taxon>
        <taxon>Fabales</taxon>
        <taxon>Fabaceae</taxon>
        <taxon>Papilionoideae</taxon>
        <taxon>50 kb inversion clade</taxon>
        <taxon>NPAAA clade</taxon>
        <taxon>Hologalegina</taxon>
        <taxon>IRL clade</taxon>
        <taxon>Trifolieae</taxon>
        <taxon>Trifolium</taxon>
    </lineage>
</organism>
<sequence length="61" mass="6419">MRCRFGTATEVMAHDGGGDGALPFLQFLVVEDGGLNGGEEGCEIEVVMKGEWCGGFHAAQM</sequence>
<accession>A0A392Q009</accession>
<evidence type="ECO:0000313" key="1">
    <source>
        <dbReference type="EMBL" id="MCI17040.1"/>
    </source>
</evidence>
<evidence type="ECO:0000313" key="2">
    <source>
        <dbReference type="Proteomes" id="UP000265520"/>
    </source>
</evidence>
<comment type="caution">
    <text evidence="1">The sequence shown here is derived from an EMBL/GenBank/DDBJ whole genome shotgun (WGS) entry which is preliminary data.</text>
</comment>
<protein>
    <submittedName>
        <fullName evidence="1">Uncharacterized protein</fullName>
    </submittedName>
</protein>
<dbReference type="AlphaFoldDB" id="A0A392Q009"/>
<reference evidence="1 2" key="1">
    <citation type="journal article" date="2018" name="Front. Plant Sci.">
        <title>Red Clover (Trifolium pratense) and Zigzag Clover (T. medium) - A Picture of Genomic Similarities and Differences.</title>
        <authorList>
            <person name="Dluhosova J."/>
            <person name="Istvanek J."/>
            <person name="Nedelnik J."/>
            <person name="Repkova J."/>
        </authorList>
    </citation>
    <scope>NUCLEOTIDE SEQUENCE [LARGE SCALE GENOMIC DNA]</scope>
    <source>
        <strain evidence="2">cv. 10/8</strain>
        <tissue evidence="1">Leaf</tissue>
    </source>
</reference>
<keyword evidence="2" id="KW-1185">Reference proteome</keyword>
<feature type="non-terminal residue" evidence="1">
    <location>
        <position position="61"/>
    </location>
</feature>
<name>A0A392Q009_9FABA</name>
<proteinExistence type="predicted"/>
<dbReference type="Proteomes" id="UP000265520">
    <property type="component" value="Unassembled WGS sequence"/>
</dbReference>